<reference evidence="1 2" key="1">
    <citation type="submission" date="2021-06" db="EMBL/GenBank/DDBJ databases">
        <title>Caerostris extrusa draft genome.</title>
        <authorList>
            <person name="Kono N."/>
            <person name="Arakawa K."/>
        </authorList>
    </citation>
    <scope>NUCLEOTIDE SEQUENCE [LARGE SCALE GENOMIC DNA]</scope>
</reference>
<gene>
    <name evidence="1" type="ORF">CEXT_104501</name>
</gene>
<name>A0AAV4QJT5_CAEEX</name>
<dbReference type="EMBL" id="BPLR01006378">
    <property type="protein sequence ID" value="GIY09430.1"/>
    <property type="molecule type" value="Genomic_DNA"/>
</dbReference>
<organism evidence="1 2">
    <name type="scientific">Caerostris extrusa</name>
    <name type="common">Bark spider</name>
    <name type="synonym">Caerostris bankana</name>
    <dbReference type="NCBI Taxonomy" id="172846"/>
    <lineage>
        <taxon>Eukaryota</taxon>
        <taxon>Metazoa</taxon>
        <taxon>Ecdysozoa</taxon>
        <taxon>Arthropoda</taxon>
        <taxon>Chelicerata</taxon>
        <taxon>Arachnida</taxon>
        <taxon>Araneae</taxon>
        <taxon>Araneomorphae</taxon>
        <taxon>Entelegynae</taxon>
        <taxon>Araneoidea</taxon>
        <taxon>Araneidae</taxon>
        <taxon>Caerostris</taxon>
    </lineage>
</organism>
<accession>A0AAV4QJT5</accession>
<sequence length="121" mass="13862">MADLGRQASQYSTEKRNGEIPTHSIRIISDDIWECLSVFASTTMLNEIFVLSEKHCISDTIPPGLASPHTHTYTLIYVCCFAEHVSFRFSLMMFSRYLFGCSFCLWIHALPTHARNEMEAH</sequence>
<protein>
    <submittedName>
        <fullName evidence="1">Uncharacterized protein</fullName>
    </submittedName>
</protein>
<evidence type="ECO:0000313" key="2">
    <source>
        <dbReference type="Proteomes" id="UP001054945"/>
    </source>
</evidence>
<comment type="caution">
    <text evidence="1">The sequence shown here is derived from an EMBL/GenBank/DDBJ whole genome shotgun (WGS) entry which is preliminary data.</text>
</comment>
<dbReference type="Proteomes" id="UP001054945">
    <property type="component" value="Unassembled WGS sequence"/>
</dbReference>
<evidence type="ECO:0000313" key="1">
    <source>
        <dbReference type="EMBL" id="GIY09430.1"/>
    </source>
</evidence>
<dbReference type="AlphaFoldDB" id="A0AAV4QJT5"/>
<proteinExistence type="predicted"/>
<keyword evidence="2" id="KW-1185">Reference proteome</keyword>